<comment type="caution">
    <text evidence="1">The sequence shown here is derived from an EMBL/GenBank/DDBJ whole genome shotgun (WGS) entry which is preliminary data.</text>
</comment>
<accession>A0A5M3W476</accession>
<proteinExistence type="predicted"/>
<dbReference type="RefSeq" id="WP_246239090.1">
    <property type="nucleotide sequence ID" value="NZ_BAAABN010000035.1"/>
</dbReference>
<evidence type="ECO:0000313" key="1">
    <source>
        <dbReference type="EMBL" id="GES03060.1"/>
    </source>
</evidence>
<evidence type="ECO:0000313" key="2">
    <source>
        <dbReference type="Proteomes" id="UP000334990"/>
    </source>
</evidence>
<protein>
    <submittedName>
        <fullName evidence="1">Uncharacterized protein</fullName>
    </submittedName>
</protein>
<dbReference type="EMBL" id="BLAD01000064">
    <property type="protein sequence ID" value="GES03060.1"/>
    <property type="molecule type" value="Genomic_DNA"/>
</dbReference>
<organism evidence="1 2">
    <name type="scientific">Acrocarpospora corrugata</name>
    <dbReference type="NCBI Taxonomy" id="35763"/>
    <lineage>
        <taxon>Bacteria</taxon>
        <taxon>Bacillati</taxon>
        <taxon>Actinomycetota</taxon>
        <taxon>Actinomycetes</taxon>
        <taxon>Streptosporangiales</taxon>
        <taxon>Streptosporangiaceae</taxon>
        <taxon>Acrocarpospora</taxon>
    </lineage>
</organism>
<dbReference type="AlphaFoldDB" id="A0A5M3W476"/>
<gene>
    <name evidence="1" type="ORF">Acor_51260</name>
</gene>
<dbReference type="Proteomes" id="UP000334990">
    <property type="component" value="Unassembled WGS sequence"/>
</dbReference>
<reference evidence="1 2" key="1">
    <citation type="submission" date="2019-10" db="EMBL/GenBank/DDBJ databases">
        <title>Whole genome shotgun sequence of Acrocarpospora corrugata NBRC 13972.</title>
        <authorList>
            <person name="Ichikawa N."/>
            <person name="Kimura A."/>
            <person name="Kitahashi Y."/>
            <person name="Komaki H."/>
            <person name="Oguchi A."/>
        </authorList>
    </citation>
    <scope>NUCLEOTIDE SEQUENCE [LARGE SCALE GENOMIC DNA]</scope>
    <source>
        <strain evidence="1 2">NBRC 13972</strain>
    </source>
</reference>
<name>A0A5M3W476_9ACTN</name>
<keyword evidence="2" id="KW-1185">Reference proteome</keyword>
<sequence>MTTRVPRTLLIILAILVVLGAGIFFAVQYLLNRAKPFVLGEHCQITTPDGTLELDIEQSQVAATIAAVAARRKLPERALEIAYITAIQESKLSNIPYGDRDSVGIFQQRPSQGWGTVDQLLDPVYSTRKFFAALEKVDGYLDMPLHDAAQEVQRSADGGAYADHRATAVILAGAFGGRVPKAVHCWYPPAEKPVKLTPEAARKELTRALGAAAKKDSWLVATWYVTHAQQYGLRQIGYDGVRWVAESGHDGWKDDKSTKGAPMAIG</sequence>